<feature type="region of interest" description="Disordered" evidence="1">
    <location>
        <begin position="31"/>
        <end position="51"/>
    </location>
</feature>
<feature type="chain" id="PRO_5031293180" evidence="2">
    <location>
        <begin position="19"/>
        <end position="105"/>
    </location>
</feature>
<accession>A0A7S1K667</accession>
<protein>
    <submittedName>
        <fullName evidence="3">Uncharacterized protein</fullName>
    </submittedName>
</protein>
<evidence type="ECO:0000256" key="1">
    <source>
        <dbReference type="SAM" id="MobiDB-lite"/>
    </source>
</evidence>
<organism evidence="3">
    <name type="scientific">Vitrella brassicaformis</name>
    <dbReference type="NCBI Taxonomy" id="1169539"/>
    <lineage>
        <taxon>Eukaryota</taxon>
        <taxon>Sar</taxon>
        <taxon>Alveolata</taxon>
        <taxon>Colpodellida</taxon>
        <taxon>Vitrellaceae</taxon>
        <taxon>Vitrella</taxon>
    </lineage>
</organism>
<dbReference type="EMBL" id="HBGB01033007">
    <property type="protein sequence ID" value="CAD9064358.1"/>
    <property type="molecule type" value="Transcribed_RNA"/>
</dbReference>
<name>A0A7S1K667_9ALVE</name>
<evidence type="ECO:0000256" key="2">
    <source>
        <dbReference type="SAM" id="SignalP"/>
    </source>
</evidence>
<dbReference type="AlphaFoldDB" id="A0A7S1K667"/>
<proteinExistence type="predicted"/>
<keyword evidence="2" id="KW-0732">Signal</keyword>
<reference evidence="3" key="1">
    <citation type="submission" date="2021-01" db="EMBL/GenBank/DDBJ databases">
        <authorList>
            <person name="Corre E."/>
            <person name="Pelletier E."/>
            <person name="Niang G."/>
            <person name="Scheremetjew M."/>
            <person name="Finn R."/>
            <person name="Kale V."/>
            <person name="Holt S."/>
            <person name="Cochrane G."/>
            <person name="Meng A."/>
            <person name="Brown T."/>
            <person name="Cohen L."/>
        </authorList>
    </citation>
    <scope>NUCLEOTIDE SEQUENCE</scope>
    <source>
        <strain evidence="3">CCMP3346</strain>
    </source>
</reference>
<gene>
    <name evidence="3" type="ORF">VBRA1451_LOCUS19428</name>
</gene>
<evidence type="ECO:0000313" key="3">
    <source>
        <dbReference type="EMBL" id="CAD9064358.1"/>
    </source>
</evidence>
<sequence length="105" mass="12214">MRLFLLLGFLSILPRIHSFLPSMDAAVRAVVRSHGKQPPSDKRTQWEDDASLPLADRLARSEKRERASLEHIRTLQEQLNDLKTQLQRLQEERDLRAPSMGELMR</sequence>
<feature type="signal peptide" evidence="2">
    <location>
        <begin position="1"/>
        <end position="18"/>
    </location>
</feature>